<accession>A0A414U7E8</accession>
<proteinExistence type="predicted"/>
<dbReference type="Proteomes" id="UP000286595">
    <property type="component" value="Unassembled WGS sequence"/>
</dbReference>
<organism evidence="1 2">
    <name type="scientific">Coprococcus comes</name>
    <dbReference type="NCBI Taxonomy" id="410072"/>
    <lineage>
        <taxon>Bacteria</taxon>
        <taxon>Bacillati</taxon>
        <taxon>Bacillota</taxon>
        <taxon>Clostridia</taxon>
        <taxon>Lachnospirales</taxon>
        <taxon>Lachnospiraceae</taxon>
        <taxon>Coprococcus</taxon>
    </lineage>
</organism>
<evidence type="ECO:0000313" key="2">
    <source>
        <dbReference type="Proteomes" id="UP000286595"/>
    </source>
</evidence>
<dbReference type="EMBL" id="QRIM01000029">
    <property type="protein sequence ID" value="RHG55860.1"/>
    <property type="molecule type" value="Genomic_DNA"/>
</dbReference>
<protein>
    <submittedName>
        <fullName evidence="1">Uncharacterized protein</fullName>
    </submittedName>
</protein>
<name>A0A414U7E8_9FIRM</name>
<dbReference type="AlphaFoldDB" id="A0A414U7E8"/>
<dbReference type="RefSeq" id="WP_118219665.1">
    <property type="nucleotide sequence ID" value="NZ_QRIM01000029.1"/>
</dbReference>
<gene>
    <name evidence="1" type="ORF">DW252_16355</name>
</gene>
<comment type="caution">
    <text evidence="1">The sequence shown here is derived from an EMBL/GenBank/DDBJ whole genome shotgun (WGS) entry which is preliminary data.</text>
</comment>
<reference evidence="1 2" key="1">
    <citation type="submission" date="2018-08" db="EMBL/GenBank/DDBJ databases">
        <title>A genome reference for cultivated species of the human gut microbiota.</title>
        <authorList>
            <person name="Zou Y."/>
            <person name="Xue W."/>
            <person name="Luo G."/>
        </authorList>
    </citation>
    <scope>NUCLEOTIDE SEQUENCE [LARGE SCALE GENOMIC DNA]</scope>
    <source>
        <strain evidence="1 2">AM22-12LB</strain>
    </source>
</reference>
<evidence type="ECO:0000313" key="1">
    <source>
        <dbReference type="EMBL" id="RHG55860.1"/>
    </source>
</evidence>
<sequence>MTQIELKFESFEELVDFSKKILGIADEQAYPVYRESKGTNGAQSAAPIQQTPAAVPSVQPAVPVQTTPVQTAAPVQVAPVAPVVPTVEHTYTLDDLANAAMTLMDKGMQTQLQNLLAGYGVEALPALPKNQYGNFATALRGMGANI</sequence>